<feature type="compositionally biased region" description="Low complexity" evidence="1">
    <location>
        <begin position="625"/>
        <end position="642"/>
    </location>
</feature>
<evidence type="ECO:0000313" key="2">
    <source>
        <dbReference type="EMBL" id="EON99698.1"/>
    </source>
</evidence>
<keyword evidence="3" id="KW-1185">Reference proteome</keyword>
<organism evidence="2 3">
    <name type="scientific">Phaeoacremonium minimum (strain UCR-PA7)</name>
    <name type="common">Esca disease fungus</name>
    <name type="synonym">Togninia minima</name>
    <dbReference type="NCBI Taxonomy" id="1286976"/>
    <lineage>
        <taxon>Eukaryota</taxon>
        <taxon>Fungi</taxon>
        <taxon>Dikarya</taxon>
        <taxon>Ascomycota</taxon>
        <taxon>Pezizomycotina</taxon>
        <taxon>Sordariomycetes</taxon>
        <taxon>Sordariomycetidae</taxon>
        <taxon>Togniniales</taxon>
        <taxon>Togniniaceae</taxon>
        <taxon>Phaeoacremonium</taxon>
    </lineage>
</organism>
<name>R8BK17_PHAM7</name>
<feature type="compositionally biased region" description="Low complexity" evidence="1">
    <location>
        <begin position="297"/>
        <end position="339"/>
    </location>
</feature>
<dbReference type="OrthoDB" id="3260408at2759"/>
<dbReference type="PANTHER" id="PTHR23242:SF9">
    <property type="entry name" value="TRANSCRIPTION FACTOR HOXA13"/>
    <property type="match status" value="1"/>
</dbReference>
<feature type="region of interest" description="Disordered" evidence="1">
    <location>
        <begin position="297"/>
        <end position="370"/>
    </location>
</feature>
<dbReference type="PANTHER" id="PTHR23242">
    <property type="entry name" value="TRANSCRIPTION FACTOR HOXA13"/>
    <property type="match status" value="1"/>
</dbReference>
<feature type="compositionally biased region" description="Low complexity" evidence="1">
    <location>
        <begin position="705"/>
        <end position="717"/>
    </location>
</feature>
<dbReference type="HOGENOM" id="CLU_005461_1_0_1"/>
<proteinExistence type="predicted"/>
<reference evidence="3" key="1">
    <citation type="journal article" date="2013" name="Genome Announc.">
        <title>Draft genome sequence of the ascomycete Phaeoacremonium aleophilum strain UCR-PA7, a causal agent of the esca disease complex in grapevines.</title>
        <authorList>
            <person name="Blanco-Ulate B."/>
            <person name="Rolshausen P."/>
            <person name="Cantu D."/>
        </authorList>
    </citation>
    <scope>NUCLEOTIDE SEQUENCE [LARGE SCALE GENOMIC DNA]</scope>
    <source>
        <strain evidence="3">UCR-PA7</strain>
    </source>
</reference>
<dbReference type="AlphaFoldDB" id="R8BK17"/>
<feature type="region of interest" description="Disordered" evidence="1">
    <location>
        <begin position="705"/>
        <end position="730"/>
    </location>
</feature>
<protein>
    <recommendedName>
        <fullName evidence="4">Transcription factor hoxa13</fullName>
    </recommendedName>
</protein>
<feature type="compositionally biased region" description="Low complexity" evidence="1">
    <location>
        <begin position="350"/>
        <end position="359"/>
    </location>
</feature>
<dbReference type="GeneID" id="19325260"/>
<sequence>MGDTNGSLKGPKSAKGMNGIANGIKPATNGHAVTPRRRTTQKAGPGFVSRIFSIVARLLTWYSIFTVLFRCPSTIDQCTETSPRICKPYFQIKHAVSPHVEPYYDAYAAPYVELARPYYNTVDQKVLSPTWAYATKYGAPRVAQAQAFGQAQWEKSVQPQLAKYQALAKAQYEQNLGPHVDQLSSAVGPYYDIARTNALQTYHELLLPSYQFVEPYVHQGYNVASAFTTDTALPSAAWAWNKTYLFLNGTVWPQLRIVYVENVEPQLVKIGQRLGRYSGSNGQKTIVESLSSTASKSASSFTKPSASTSSSLPASSDAITSATQVTSSEAAPPSSGAPEQTPDSTRSRVGGEPVVAPEPGEGEESDMRRTTREAVAEDLKAWQAKYAKAADEGAAEIEERVDEIAKRMVQRHAKTMGKSVIDDLQQSVVSELVTLRRDIRNIVGAVIKGSATPQEAQEQVTTVVRRAGSEVKGKAQEVRTWRENYEAELQAAITKAAENHFKILGSIRDLALQKIGMKWAWMDGITYKDWAKYHELRGRFDEWEVDLKNLIVTHPSLLAAQAEGQVIEDRGMELAQSAAQELGRLKQVAGWKIAAKDDSDEFESEATRLAAEAVESVEEAGETISSSVAEEAVSATEAASEAAETILPSEAAEAPASIEESLVSSISEASSSVADASPVSSIESIASQAASRLSSASDSAASMVKEASSSLLPDSSSQDGVPPNSEVSPTATDLAAEASTIVLDETPVVAGNTTEFTEAAGPGPAHMPVDEVAAPADSEISSLSIPPASSATASVKSAFLGAAAQSVPSRKPILDDDTFDSANSIIESLRSDLPSTIAAAASSAYAAAVSNAAEQYSQALSAVSVQISGTPKPAHEEMLSSLSSAYSQAVETASAHLDGALKYASEGVFGTTTKEYPSIPTLVDWARVESIASERLNDGRAWAEQQYESAKIAVGLATPTPSDFSGSVSSIASAAGESVAYATAAVGENAEKILENARHNYYAGLGVAHERYSQFLAAASSAFSSLTATPTPTDFAGTASSIASVASESASSAASVAGENLAAAKDSASSVAAVVGDTVASAAAAGYDSAASAASVAGDTVSAAAAAGYDGAAAGYESVVSAAGAAGDYVQGSWDSLLDQLSVQVYGAPTPTPWYESFYSAAGEYAAAATSAFGDNAETVTSAAGTYASAASDEASKQYDAVSSIVSELLLGKEPTFSESVYSRLSEAYSTALASASSVATAASSSAASVADNVGNAASQATKAVKETVDHLRDEL</sequence>
<dbReference type="EMBL" id="KB933133">
    <property type="protein sequence ID" value="EON99698.1"/>
    <property type="molecule type" value="Genomic_DNA"/>
</dbReference>
<gene>
    <name evidence="2" type="ORF">UCRPA7_4775</name>
</gene>
<dbReference type="KEGG" id="tmn:UCRPA7_4775"/>
<evidence type="ECO:0000313" key="3">
    <source>
        <dbReference type="Proteomes" id="UP000014074"/>
    </source>
</evidence>
<feature type="region of interest" description="Disordered" evidence="1">
    <location>
        <begin position="1"/>
        <end position="40"/>
    </location>
</feature>
<evidence type="ECO:0008006" key="4">
    <source>
        <dbReference type="Google" id="ProtNLM"/>
    </source>
</evidence>
<dbReference type="eggNOG" id="ENOG502SGAD">
    <property type="taxonomic scope" value="Eukaryota"/>
</dbReference>
<accession>R8BK17</accession>
<feature type="region of interest" description="Disordered" evidence="1">
    <location>
        <begin position="620"/>
        <end position="642"/>
    </location>
</feature>
<dbReference type="RefSeq" id="XP_007915517.1">
    <property type="nucleotide sequence ID" value="XM_007917326.1"/>
</dbReference>
<dbReference type="Proteomes" id="UP000014074">
    <property type="component" value="Unassembled WGS sequence"/>
</dbReference>
<evidence type="ECO:0000256" key="1">
    <source>
        <dbReference type="SAM" id="MobiDB-lite"/>
    </source>
</evidence>